<dbReference type="InterPro" id="IPR058548">
    <property type="entry name" value="MlaB-like_STAS"/>
</dbReference>
<dbReference type="Pfam" id="PF13466">
    <property type="entry name" value="STAS_2"/>
    <property type="match status" value="1"/>
</dbReference>
<dbReference type="PANTHER" id="PTHR33495:SF2">
    <property type="entry name" value="ANTI-SIGMA FACTOR ANTAGONIST TM_1081-RELATED"/>
    <property type="match status" value="1"/>
</dbReference>
<comment type="caution">
    <text evidence="2">The sequence shown here is derived from an EMBL/GenBank/DDBJ whole genome shotgun (WGS) entry which is preliminary data.</text>
</comment>
<protein>
    <submittedName>
        <fullName evidence="2">STAS domain-containing protein</fullName>
    </submittedName>
</protein>
<dbReference type="CDD" id="cd07043">
    <property type="entry name" value="STAS_anti-anti-sigma_factors"/>
    <property type="match status" value="1"/>
</dbReference>
<name>A0ABS8DZ02_9ACTN</name>
<dbReference type="InterPro" id="IPR002645">
    <property type="entry name" value="STAS_dom"/>
</dbReference>
<dbReference type="SUPFAM" id="SSF52091">
    <property type="entry name" value="SpoIIaa-like"/>
    <property type="match status" value="1"/>
</dbReference>
<accession>A0ABS8DZ02</accession>
<feature type="domain" description="STAS" evidence="1">
    <location>
        <begin position="22"/>
        <end position="108"/>
    </location>
</feature>
<dbReference type="Gene3D" id="3.30.750.24">
    <property type="entry name" value="STAS domain"/>
    <property type="match status" value="1"/>
</dbReference>
<proteinExistence type="predicted"/>
<reference evidence="2 3" key="1">
    <citation type="submission" date="2021-08" db="EMBL/GenBank/DDBJ databases">
        <title>Genomic Architecture of Streptomyces flavotricini NGL1 and Streptomyces erythrochromogenes HMS4 With Differential Plant Beneficial attributes and laccase production capabilities.</title>
        <authorList>
            <person name="Salwan R."/>
            <person name="Kaur R."/>
            <person name="Sharma V."/>
        </authorList>
    </citation>
    <scope>NUCLEOTIDE SEQUENCE [LARGE SCALE GENOMIC DNA]</scope>
    <source>
        <strain evidence="2 3">NGL1</strain>
    </source>
</reference>
<organism evidence="2 3">
    <name type="scientific">Streptomyces flavotricini</name>
    <dbReference type="NCBI Taxonomy" id="66888"/>
    <lineage>
        <taxon>Bacteria</taxon>
        <taxon>Bacillati</taxon>
        <taxon>Actinomycetota</taxon>
        <taxon>Actinomycetes</taxon>
        <taxon>Kitasatosporales</taxon>
        <taxon>Streptomycetaceae</taxon>
        <taxon>Streptomyces</taxon>
    </lineage>
</organism>
<dbReference type="PROSITE" id="PS50801">
    <property type="entry name" value="STAS"/>
    <property type="match status" value="1"/>
</dbReference>
<dbReference type="InterPro" id="IPR036513">
    <property type="entry name" value="STAS_dom_sf"/>
</dbReference>
<dbReference type="RefSeq" id="WP_229334638.1">
    <property type="nucleotide sequence ID" value="NZ_JAINUL010000001.1"/>
</dbReference>
<dbReference type="EMBL" id="JAINUL010000001">
    <property type="protein sequence ID" value="MCC0094045.1"/>
    <property type="molecule type" value="Genomic_DNA"/>
</dbReference>
<evidence type="ECO:0000313" key="3">
    <source>
        <dbReference type="Proteomes" id="UP001520654"/>
    </source>
</evidence>
<keyword evidence="3" id="KW-1185">Reference proteome</keyword>
<sequence length="108" mass="11299">MATQLIALTCAVGEGSDMTAFLGGELDLHTSAQVGPGLMQFARLSGPEFTLDLSGLTFCDSSGIDLLLRVHQWCAACGTRLTLAGVPRPVAEPMRVLGADRVLLPSGR</sequence>
<evidence type="ECO:0000313" key="2">
    <source>
        <dbReference type="EMBL" id="MCC0094045.1"/>
    </source>
</evidence>
<gene>
    <name evidence="2" type="ORF">K7B10_04420</name>
</gene>
<dbReference type="Proteomes" id="UP001520654">
    <property type="component" value="Unassembled WGS sequence"/>
</dbReference>
<dbReference type="PANTHER" id="PTHR33495">
    <property type="entry name" value="ANTI-SIGMA FACTOR ANTAGONIST TM_1081-RELATED-RELATED"/>
    <property type="match status" value="1"/>
</dbReference>
<evidence type="ECO:0000259" key="1">
    <source>
        <dbReference type="PROSITE" id="PS50801"/>
    </source>
</evidence>